<dbReference type="EC" id="2.1.1.37" evidence="1"/>
<keyword evidence="3 7" id="KW-0808">Transferase</keyword>
<evidence type="ECO:0000313" key="10">
    <source>
        <dbReference type="EMBL" id="QFU75347.1"/>
    </source>
</evidence>
<evidence type="ECO:0000313" key="11">
    <source>
        <dbReference type="Proteomes" id="UP000326287"/>
    </source>
</evidence>
<gene>
    <name evidence="10" type="ORF">EY643_06605</name>
</gene>
<keyword evidence="11" id="KW-1185">Reference proteome</keyword>
<accession>A0A5P9NHP3</accession>
<dbReference type="PROSITE" id="PS51679">
    <property type="entry name" value="SAM_MT_C5"/>
    <property type="match status" value="1"/>
</dbReference>
<reference evidence="10 11" key="1">
    <citation type="submission" date="2019-02" db="EMBL/GenBank/DDBJ databases">
        <authorList>
            <person name="Li S.-H."/>
        </authorList>
    </citation>
    <scope>NUCLEOTIDE SEQUENCE [LARGE SCALE GENOMIC DNA]</scope>
    <source>
        <strain evidence="10 11">IMCC14385</strain>
    </source>
</reference>
<dbReference type="Gene3D" id="3.40.50.150">
    <property type="entry name" value="Vaccinia Virus protein VP39"/>
    <property type="match status" value="1"/>
</dbReference>
<feature type="active site" evidence="7">
    <location>
        <position position="86"/>
    </location>
</feature>
<sequence length="424" mass="47233">MYSTLSLFTGAGGLDLGLHAAGFRTKVAVECDPVSIETLRFTENRKWWKSTEICSEAIEDVSSERLLEMANLGVGEARLLVGGPPCQPFSKSGYWHSGDAQRLDDPRANTLSEYLRVLEDSLPEVFLLENVPGLAFSEKDDGLKLLKSEVAAINKRQGTNYSLKAAQLNAASYGVPQTRERVFVIGHRDGKEFEFPEASHQLPPRVDMSAGITDMPPRRVVGGLQPWSTAWDALAKIKTPDDPDLHVRGKWADLLPSIPEGHNYLYHTERGKGVPLFGWRRRYWSMLLKLAKNRPSWTLTAQPGPAIGPFHWENRRLSSRELCALQTFPADYQIVGNCMMSHRQVGNAVPSALAEVLGREIRRQFFEETQVSTIPTLLPQRQKRTPSVSPVAPVAKKYEHLIGDYEEHPGTGRGPGASRRASNQ</sequence>
<dbReference type="Gene3D" id="3.90.120.10">
    <property type="entry name" value="DNA Methylase, subunit A, domain 2"/>
    <property type="match status" value="1"/>
</dbReference>
<keyword evidence="4 7" id="KW-0949">S-adenosyl-L-methionine</keyword>
<evidence type="ECO:0000256" key="3">
    <source>
        <dbReference type="ARBA" id="ARBA00022679"/>
    </source>
</evidence>
<dbReference type="NCBIfam" id="TIGR00675">
    <property type="entry name" value="dcm"/>
    <property type="match status" value="1"/>
</dbReference>
<dbReference type="Pfam" id="PF00145">
    <property type="entry name" value="DNA_methylase"/>
    <property type="match status" value="1"/>
</dbReference>
<dbReference type="PANTHER" id="PTHR10629">
    <property type="entry name" value="CYTOSINE-SPECIFIC METHYLTRANSFERASE"/>
    <property type="match status" value="1"/>
</dbReference>
<organism evidence="10 11">
    <name type="scientific">Halioglobus maricola</name>
    <dbReference type="NCBI Taxonomy" id="2601894"/>
    <lineage>
        <taxon>Bacteria</taxon>
        <taxon>Pseudomonadati</taxon>
        <taxon>Pseudomonadota</taxon>
        <taxon>Gammaproteobacteria</taxon>
        <taxon>Cellvibrionales</taxon>
        <taxon>Halieaceae</taxon>
        <taxon>Halioglobus</taxon>
    </lineage>
</organism>
<dbReference type="Proteomes" id="UP000326287">
    <property type="component" value="Chromosome"/>
</dbReference>
<dbReference type="GO" id="GO:0032259">
    <property type="term" value="P:methylation"/>
    <property type="evidence" value="ECO:0007669"/>
    <property type="project" value="UniProtKB-KW"/>
</dbReference>
<dbReference type="AlphaFoldDB" id="A0A5P9NHP3"/>
<dbReference type="GO" id="GO:0009307">
    <property type="term" value="P:DNA restriction-modification system"/>
    <property type="evidence" value="ECO:0007669"/>
    <property type="project" value="UniProtKB-KW"/>
</dbReference>
<dbReference type="OrthoDB" id="9813719at2"/>
<evidence type="ECO:0000256" key="8">
    <source>
        <dbReference type="RuleBase" id="RU000416"/>
    </source>
</evidence>
<dbReference type="GO" id="GO:0003677">
    <property type="term" value="F:DNA binding"/>
    <property type="evidence" value="ECO:0007669"/>
    <property type="project" value="TreeGrafter"/>
</dbReference>
<dbReference type="KEGG" id="halc:EY643_06605"/>
<dbReference type="InterPro" id="IPR029063">
    <property type="entry name" value="SAM-dependent_MTases_sf"/>
</dbReference>
<dbReference type="InterPro" id="IPR001525">
    <property type="entry name" value="C5_MeTfrase"/>
</dbReference>
<comment type="similarity">
    <text evidence="7 8">Belongs to the class I-like SAM-binding methyltransferase superfamily. C5-methyltransferase family.</text>
</comment>
<dbReference type="RefSeq" id="WP_152661453.1">
    <property type="nucleotide sequence ID" value="NZ_CP036422.1"/>
</dbReference>
<evidence type="ECO:0000256" key="9">
    <source>
        <dbReference type="SAM" id="MobiDB-lite"/>
    </source>
</evidence>
<dbReference type="GO" id="GO:0003886">
    <property type="term" value="F:DNA (cytosine-5-)-methyltransferase activity"/>
    <property type="evidence" value="ECO:0007669"/>
    <property type="project" value="UniProtKB-EC"/>
</dbReference>
<feature type="region of interest" description="Disordered" evidence="9">
    <location>
        <begin position="402"/>
        <end position="424"/>
    </location>
</feature>
<evidence type="ECO:0000256" key="2">
    <source>
        <dbReference type="ARBA" id="ARBA00022603"/>
    </source>
</evidence>
<dbReference type="GO" id="GO:0044027">
    <property type="term" value="P:negative regulation of gene expression via chromosomal CpG island methylation"/>
    <property type="evidence" value="ECO:0007669"/>
    <property type="project" value="TreeGrafter"/>
</dbReference>
<evidence type="ECO:0000256" key="6">
    <source>
        <dbReference type="ARBA" id="ARBA00047422"/>
    </source>
</evidence>
<dbReference type="PRINTS" id="PR00105">
    <property type="entry name" value="C5METTRFRASE"/>
</dbReference>
<evidence type="ECO:0000256" key="1">
    <source>
        <dbReference type="ARBA" id="ARBA00011975"/>
    </source>
</evidence>
<dbReference type="EMBL" id="CP036422">
    <property type="protein sequence ID" value="QFU75347.1"/>
    <property type="molecule type" value="Genomic_DNA"/>
</dbReference>
<evidence type="ECO:0000256" key="7">
    <source>
        <dbReference type="PROSITE-ProRule" id="PRU01016"/>
    </source>
</evidence>
<dbReference type="InterPro" id="IPR050390">
    <property type="entry name" value="C5-Methyltransferase"/>
</dbReference>
<dbReference type="REBASE" id="361012">
    <property type="entry name" value="M.Hsp14385ORF6605P"/>
</dbReference>
<protein>
    <recommendedName>
        <fullName evidence="1">DNA (cytosine-5-)-methyltransferase</fullName>
        <ecNumber evidence="1">2.1.1.37</ecNumber>
    </recommendedName>
</protein>
<keyword evidence="2 7" id="KW-0489">Methyltransferase</keyword>
<comment type="catalytic activity">
    <reaction evidence="6">
        <text>a 2'-deoxycytidine in DNA + S-adenosyl-L-methionine = a 5-methyl-2'-deoxycytidine in DNA + S-adenosyl-L-homocysteine + H(+)</text>
        <dbReference type="Rhea" id="RHEA:13681"/>
        <dbReference type="Rhea" id="RHEA-COMP:11369"/>
        <dbReference type="Rhea" id="RHEA-COMP:11370"/>
        <dbReference type="ChEBI" id="CHEBI:15378"/>
        <dbReference type="ChEBI" id="CHEBI:57856"/>
        <dbReference type="ChEBI" id="CHEBI:59789"/>
        <dbReference type="ChEBI" id="CHEBI:85452"/>
        <dbReference type="ChEBI" id="CHEBI:85454"/>
        <dbReference type="EC" id="2.1.1.37"/>
    </reaction>
</comment>
<name>A0A5P9NHP3_9GAMM</name>
<keyword evidence="5" id="KW-0680">Restriction system</keyword>
<evidence type="ECO:0000256" key="4">
    <source>
        <dbReference type="ARBA" id="ARBA00022691"/>
    </source>
</evidence>
<dbReference type="SUPFAM" id="SSF53335">
    <property type="entry name" value="S-adenosyl-L-methionine-dependent methyltransferases"/>
    <property type="match status" value="1"/>
</dbReference>
<proteinExistence type="inferred from homology"/>
<evidence type="ECO:0000256" key="5">
    <source>
        <dbReference type="ARBA" id="ARBA00022747"/>
    </source>
</evidence>
<dbReference type="PANTHER" id="PTHR10629:SF52">
    <property type="entry name" value="DNA (CYTOSINE-5)-METHYLTRANSFERASE 1"/>
    <property type="match status" value="1"/>
</dbReference>